<dbReference type="InterPro" id="IPR051309">
    <property type="entry name" value="ABCF_ATPase"/>
</dbReference>
<dbReference type="Gene3D" id="3.40.50.300">
    <property type="entry name" value="P-loop containing nucleotide triphosphate hydrolases"/>
    <property type="match status" value="2"/>
</dbReference>
<dbReference type="GO" id="GO:0005524">
    <property type="term" value="F:ATP binding"/>
    <property type="evidence" value="ECO:0007669"/>
    <property type="project" value="UniProtKB-KW"/>
</dbReference>
<dbReference type="Pfam" id="PF16326">
    <property type="entry name" value="ABC_tran_CTD"/>
    <property type="match status" value="1"/>
</dbReference>
<evidence type="ECO:0000256" key="2">
    <source>
        <dbReference type="ARBA" id="ARBA00022840"/>
    </source>
</evidence>
<accession>F1YQX1</accession>
<comment type="similarity">
    <text evidence="4">Belongs to the ABC transporter superfamily. ABCF family. Uup subfamily.</text>
</comment>
<dbReference type="FunFam" id="3.40.50.300:FF:000309">
    <property type="entry name" value="ABC transporter ATP-binding protein"/>
    <property type="match status" value="1"/>
</dbReference>
<keyword evidence="1" id="KW-0547">Nucleotide-binding</keyword>
<dbReference type="PANTHER" id="PTHR42855:SF1">
    <property type="entry name" value="ABC TRANSPORTER DOMAIN-CONTAINING PROTEIN"/>
    <property type="match status" value="1"/>
</dbReference>
<evidence type="ECO:0000256" key="1">
    <source>
        <dbReference type="ARBA" id="ARBA00022741"/>
    </source>
</evidence>
<dbReference type="AlphaFoldDB" id="F1YQX1"/>
<dbReference type="CDD" id="cd03221">
    <property type="entry name" value="ABCF_EF-3"/>
    <property type="match status" value="2"/>
</dbReference>
<keyword evidence="2" id="KW-0067">ATP-binding</keyword>
<evidence type="ECO:0000313" key="7">
    <source>
        <dbReference type="EMBL" id="EGE49006.1"/>
    </source>
</evidence>
<dbReference type="GO" id="GO:0003677">
    <property type="term" value="F:DNA binding"/>
    <property type="evidence" value="ECO:0007669"/>
    <property type="project" value="InterPro"/>
</dbReference>
<dbReference type="GO" id="GO:0016887">
    <property type="term" value="F:ATP hydrolysis activity"/>
    <property type="evidence" value="ECO:0007669"/>
    <property type="project" value="InterPro"/>
</dbReference>
<keyword evidence="5" id="KW-0175">Coiled coil</keyword>
<protein>
    <submittedName>
        <fullName evidence="7">Holdfast attachment protein C</fullName>
    </submittedName>
</protein>
<evidence type="ECO:0000313" key="8">
    <source>
        <dbReference type="Proteomes" id="UP000018454"/>
    </source>
</evidence>
<evidence type="ECO:0000256" key="4">
    <source>
        <dbReference type="ARBA" id="ARBA00061478"/>
    </source>
</evidence>
<dbReference type="InterPro" id="IPR032524">
    <property type="entry name" value="ABC_tran_C"/>
</dbReference>
<dbReference type="EMBL" id="AEUP01000004">
    <property type="protein sequence ID" value="EGE49006.1"/>
    <property type="molecule type" value="Genomic_DNA"/>
</dbReference>
<organism evidence="7 8">
    <name type="scientific">Acetobacter pomorum DM001</name>
    <dbReference type="NCBI Taxonomy" id="945681"/>
    <lineage>
        <taxon>Bacteria</taxon>
        <taxon>Pseudomonadati</taxon>
        <taxon>Pseudomonadota</taxon>
        <taxon>Alphaproteobacteria</taxon>
        <taxon>Acetobacterales</taxon>
        <taxon>Acetobacteraceae</taxon>
        <taxon>Acetobacter</taxon>
    </lineage>
</organism>
<reference evidence="7 8" key="1">
    <citation type="journal article" date="2011" name="Science">
        <title>Drosophila microbiome modulates host developmental and metabolic homeostasis via insulin signaling.</title>
        <authorList>
            <person name="Shin S.C."/>
            <person name="Kim S.H."/>
            <person name="You H."/>
            <person name="Kim B."/>
            <person name="Kim A.C."/>
            <person name="Lee K.A."/>
            <person name="Yoon J.H."/>
            <person name="Ryu J.H."/>
            <person name="Lee W.J."/>
        </authorList>
    </citation>
    <scope>NUCLEOTIDE SEQUENCE [LARGE SCALE GENOMIC DNA]</scope>
    <source>
        <strain evidence="7 8">DM001</strain>
    </source>
</reference>
<gene>
    <name evidence="7" type="primary">hfaC</name>
    <name evidence="7" type="ORF">APO_0292</name>
</gene>
<feature type="coiled-coil region" evidence="5">
    <location>
        <begin position="546"/>
        <end position="607"/>
    </location>
</feature>
<feature type="domain" description="ABC transporter" evidence="6">
    <location>
        <begin position="296"/>
        <end position="516"/>
    </location>
</feature>
<comment type="caution">
    <text evidence="7">The sequence shown here is derived from an EMBL/GenBank/DDBJ whole genome shotgun (WGS) entry which is preliminary data.</text>
</comment>
<sequence>MFFHKYGLSFLSMAHPPLLHLQDITLTLGGNPLLDGAGFAVGRGERLCLVGRNGSGKSTLLKIAAGVIQPDSGSVFVQPGASLRYLPQEPDLTAYTTTADYVVNQIGDPDMAWRAAPLLDALGLTGKENTQNLSGGEGRRCAIAGALAAAPDVLLLDEPTNHLDMPTIEWLERELLSLGCAMVIISHDRRLLSTLSRSVVWLDRGVTRRLDEGFGRFEAWREEVLEQEERDAHKLDRQIAREEDWMRYGVTARRKRNVRRVRELADLRTARKEAIRAPGTLTLNTQAAATSSKLVAVAEDISKAWGEKQVVRHLDLRVLRGDRLGIVGANGAGKTTLLRMLTGLDQPDSGTISLGPSLNMVTLDQQRRSLNPERTLADTLTEGGGDMVLVGTEKRHVIGYMKDFLFRPEQARTPVSALSGGERGRLMLACALAKPSNLLVLDEPTNDLDLETLDILQDMLASYEGTVLLVSHDRDFLDRVATSVLATEGDGNWIEYAGGYSDMLAQRHQKPLTTAAVVENEPAKPKDAAPARGPAKKLSYKDQFALDNLPKEMEKLEAQAATLREKLADPDLYGKNPAQFEKISVDLQKLETKLAESEERWLELEMKREALQVD</sequence>
<dbReference type="InterPro" id="IPR037118">
    <property type="entry name" value="Val-tRNA_synth_C_sf"/>
</dbReference>
<dbReference type="PROSITE" id="PS50893">
    <property type="entry name" value="ABC_TRANSPORTER_2"/>
    <property type="match status" value="2"/>
</dbReference>
<dbReference type="InterPro" id="IPR027417">
    <property type="entry name" value="P-loop_NTPase"/>
</dbReference>
<dbReference type="SUPFAM" id="SSF52540">
    <property type="entry name" value="P-loop containing nucleoside triphosphate hydrolases"/>
    <property type="match status" value="2"/>
</dbReference>
<dbReference type="Proteomes" id="UP000018454">
    <property type="component" value="Unassembled WGS sequence"/>
</dbReference>
<evidence type="ECO:0000256" key="5">
    <source>
        <dbReference type="SAM" id="Coils"/>
    </source>
</evidence>
<evidence type="ECO:0000259" key="6">
    <source>
        <dbReference type="PROSITE" id="PS50893"/>
    </source>
</evidence>
<dbReference type="PANTHER" id="PTHR42855">
    <property type="entry name" value="ABC TRANSPORTER ATP-BINDING SUBUNIT"/>
    <property type="match status" value="1"/>
</dbReference>
<proteinExistence type="inferred from homology"/>
<dbReference type="SMART" id="SM00382">
    <property type="entry name" value="AAA"/>
    <property type="match status" value="2"/>
</dbReference>
<evidence type="ECO:0000256" key="3">
    <source>
        <dbReference type="ARBA" id="ARBA00049360"/>
    </source>
</evidence>
<name>F1YQX1_9PROT</name>
<dbReference type="Gene3D" id="1.10.287.380">
    <property type="entry name" value="Valyl-tRNA synthetase, C-terminal domain"/>
    <property type="match status" value="1"/>
</dbReference>
<dbReference type="InterPro" id="IPR003439">
    <property type="entry name" value="ABC_transporter-like_ATP-bd"/>
</dbReference>
<dbReference type="InterPro" id="IPR003593">
    <property type="entry name" value="AAA+_ATPase"/>
</dbReference>
<dbReference type="Pfam" id="PF00005">
    <property type="entry name" value="ABC_tran"/>
    <property type="match status" value="2"/>
</dbReference>
<comment type="catalytic activity">
    <reaction evidence="3">
        <text>ATP + H2O = ADP + phosphate + H(+)</text>
        <dbReference type="Rhea" id="RHEA:13065"/>
        <dbReference type="ChEBI" id="CHEBI:15377"/>
        <dbReference type="ChEBI" id="CHEBI:15378"/>
        <dbReference type="ChEBI" id="CHEBI:30616"/>
        <dbReference type="ChEBI" id="CHEBI:43474"/>
        <dbReference type="ChEBI" id="CHEBI:456216"/>
    </reaction>
</comment>
<feature type="domain" description="ABC transporter" evidence="6">
    <location>
        <begin position="19"/>
        <end position="229"/>
    </location>
</feature>